<evidence type="ECO:0000313" key="4">
    <source>
        <dbReference type="Proteomes" id="UP000007842"/>
    </source>
</evidence>
<evidence type="ECO:0000256" key="1">
    <source>
        <dbReference type="ARBA" id="ARBA00008791"/>
    </source>
</evidence>
<dbReference type="PANTHER" id="PTHR46553">
    <property type="entry name" value="ADENINE NUCLEOTIDE ALPHA HYDROLASES-LIKE SUPERFAMILY PROTEIN"/>
    <property type="match status" value="1"/>
</dbReference>
<dbReference type="STRING" id="1003195.SCATT_06380"/>
<proteinExistence type="inferred from homology"/>
<dbReference type="PANTHER" id="PTHR46553:SF3">
    <property type="entry name" value="ADENINE NUCLEOTIDE ALPHA HYDROLASES-LIKE SUPERFAMILY PROTEIN"/>
    <property type="match status" value="1"/>
</dbReference>
<dbReference type="KEGG" id="sct:SCAT_0631"/>
<comment type="similarity">
    <text evidence="1">Belongs to the universal stress protein A family.</text>
</comment>
<dbReference type="InterPro" id="IPR006015">
    <property type="entry name" value="Universal_stress_UspA"/>
</dbReference>
<reference evidence="4" key="1">
    <citation type="submission" date="2011-12" db="EMBL/GenBank/DDBJ databases">
        <title>Complete genome sequence of Streptomyces cattleya strain DSM 46488.</title>
        <authorList>
            <person name="Ou H.-Y."/>
            <person name="Li P."/>
            <person name="Zhao C."/>
            <person name="O'Hagan D."/>
            <person name="Deng Z."/>
        </authorList>
    </citation>
    <scope>NUCLEOTIDE SEQUENCE [LARGE SCALE GENOMIC DNA]</scope>
    <source>
        <strain evidence="4">ATCC 35852 / DSM 46488 / JCM 4925 / NBRC 14057 / NRRL 8057</strain>
    </source>
</reference>
<organism evidence="3 4">
    <name type="scientific">Streptantibioticus cattleyicolor (strain ATCC 35852 / DSM 46488 / JCM 4925 / NBRC 14057 / NRRL 8057)</name>
    <name type="common">Streptomyces cattleya</name>
    <dbReference type="NCBI Taxonomy" id="1003195"/>
    <lineage>
        <taxon>Bacteria</taxon>
        <taxon>Bacillati</taxon>
        <taxon>Actinomycetota</taxon>
        <taxon>Actinomycetes</taxon>
        <taxon>Kitasatosporales</taxon>
        <taxon>Streptomycetaceae</taxon>
        <taxon>Streptantibioticus</taxon>
    </lineage>
</organism>
<keyword evidence="4" id="KW-1185">Reference proteome</keyword>
<dbReference type="PRINTS" id="PR01438">
    <property type="entry name" value="UNVRSLSTRESS"/>
</dbReference>
<dbReference type="InterPro" id="IPR006016">
    <property type="entry name" value="UspA"/>
</dbReference>
<dbReference type="OrthoDB" id="3174546at2"/>
<dbReference type="eggNOG" id="COG0589">
    <property type="taxonomic scope" value="Bacteria"/>
</dbReference>
<evidence type="ECO:0000259" key="2">
    <source>
        <dbReference type="Pfam" id="PF00582"/>
    </source>
</evidence>
<dbReference type="AlphaFoldDB" id="F8JWW3"/>
<gene>
    <name evidence="3" type="ordered locus">SCATT_06380</name>
</gene>
<feature type="domain" description="UspA" evidence="2">
    <location>
        <begin position="147"/>
        <end position="280"/>
    </location>
</feature>
<feature type="domain" description="UspA" evidence="2">
    <location>
        <begin position="4"/>
        <end position="131"/>
    </location>
</feature>
<dbReference type="KEGG" id="scy:SCATT_06380"/>
<dbReference type="RefSeq" id="WP_014141407.1">
    <property type="nucleotide sequence ID" value="NC_016111.1"/>
</dbReference>
<sequence length="288" mass="29780">METRPVVVGTDGSALGTEAVDWAADEAARHRCPLRIVYASLWERYEAPPAPAPGERVAADAAERARGRHAGLPVTAAVVPDEPGRVLVAESDEALAVVVGQRGRGELAALLLGSVSLRTAAHARCPVIVVRGTPRARTGAHCWIALAVAAGGGSDAAVEFAFREASVRGCGIDAVHAWRWPQGPELVTAPGPDTAAERIAHAERVLDDALAGPAARHPGIQVRRGAVEGPARKALLEVSAASDLLVIGTLRHPHPGPGPQLGPVVHALLHHAPCPVAVVPQPARPGRV</sequence>
<dbReference type="PATRIC" id="fig|1003195.11.peg.2241"/>
<dbReference type="HOGENOM" id="CLU_049301_2_3_11"/>
<dbReference type="EMBL" id="CP003219">
    <property type="protein sequence ID" value="AEW93009.1"/>
    <property type="molecule type" value="Genomic_DNA"/>
</dbReference>
<evidence type="ECO:0000313" key="3">
    <source>
        <dbReference type="EMBL" id="AEW93009.1"/>
    </source>
</evidence>
<name>F8JWW3_STREN</name>
<protein>
    <recommendedName>
        <fullName evidence="2">UspA domain-containing protein</fullName>
    </recommendedName>
</protein>
<dbReference type="Proteomes" id="UP000007842">
    <property type="component" value="Chromosome"/>
</dbReference>
<dbReference type="Gene3D" id="3.40.50.620">
    <property type="entry name" value="HUPs"/>
    <property type="match status" value="2"/>
</dbReference>
<dbReference type="Pfam" id="PF00582">
    <property type="entry name" value="Usp"/>
    <property type="match status" value="2"/>
</dbReference>
<dbReference type="InterPro" id="IPR014729">
    <property type="entry name" value="Rossmann-like_a/b/a_fold"/>
</dbReference>
<accession>F8JWW3</accession>
<dbReference type="SUPFAM" id="SSF52402">
    <property type="entry name" value="Adenine nucleotide alpha hydrolases-like"/>
    <property type="match status" value="2"/>
</dbReference>
<accession>G8WTC6</accession>